<evidence type="ECO:0008006" key="3">
    <source>
        <dbReference type="Google" id="ProtNLM"/>
    </source>
</evidence>
<organism evidence="1 2">
    <name type="scientific">Candidatus Curtissbacteria bacterium GW2011_GWA1_40_24</name>
    <dbReference type="NCBI Taxonomy" id="1618406"/>
    <lineage>
        <taxon>Bacteria</taxon>
        <taxon>Candidatus Curtissiibacteriota</taxon>
    </lineage>
</organism>
<protein>
    <recommendedName>
        <fullName evidence="3">Phospholipid/glycerol acyltransferase domain-containing protein</fullName>
    </recommendedName>
</protein>
<comment type="caution">
    <text evidence="1">The sequence shown here is derived from an EMBL/GenBank/DDBJ whole genome shotgun (WGS) entry which is preliminary data.</text>
</comment>
<dbReference type="AlphaFoldDB" id="A0A0G0UWP3"/>
<proteinExistence type="predicted"/>
<accession>A0A0G0UWP3</accession>
<gene>
    <name evidence="1" type="ORF">UT92_C0013G0023</name>
</gene>
<evidence type="ECO:0000313" key="1">
    <source>
        <dbReference type="EMBL" id="KKR54787.1"/>
    </source>
</evidence>
<reference evidence="1 2" key="1">
    <citation type="journal article" date="2015" name="Nature">
        <title>rRNA introns, odd ribosomes, and small enigmatic genomes across a large radiation of phyla.</title>
        <authorList>
            <person name="Brown C.T."/>
            <person name="Hug L.A."/>
            <person name="Thomas B.C."/>
            <person name="Sharon I."/>
            <person name="Castelle C.J."/>
            <person name="Singh A."/>
            <person name="Wilkins M.J."/>
            <person name="Williams K.H."/>
            <person name="Banfield J.F."/>
        </authorList>
    </citation>
    <scope>NUCLEOTIDE SEQUENCE [LARGE SCALE GENOMIC DNA]</scope>
</reference>
<sequence length="304" mass="34807">MTVETAYRPSEADIKPFKRNEVKYRVLRWWVEHLPANIEVKGLENIQKTRELLDEGRYVTALGNHKGIGDTYDIFSAAIQYDFEDLIKKTYFGMSVKYTKGPSRFLMTGVIDFAEIVPHTVTNYPNRGKINAIAKFRQQNREPGTIWETMPEGARVEGKMQKARWGASDYWHGENDSTDNRWFVPAAIQGTEDQLPKGSGFKGVLRFLFKGGRKIPARFIFGEPVRVDYVDKMAECYSDGNPDKLKSLRVDLVMLFVTRLQLKNGGKKYVSEEDLKLIEELKNHPLSQVLNRLGYSGSPENQSV</sequence>
<evidence type="ECO:0000313" key="2">
    <source>
        <dbReference type="Proteomes" id="UP000034489"/>
    </source>
</evidence>
<dbReference type="Proteomes" id="UP000034489">
    <property type="component" value="Unassembled WGS sequence"/>
</dbReference>
<name>A0A0G0UWP3_9BACT</name>
<dbReference type="EMBL" id="LBYQ01000013">
    <property type="protein sequence ID" value="KKR54787.1"/>
    <property type="molecule type" value="Genomic_DNA"/>
</dbReference>